<accession>A0A5J4KZM4</accession>
<evidence type="ECO:0000313" key="1">
    <source>
        <dbReference type="EMBL" id="GER93435.1"/>
    </source>
</evidence>
<protein>
    <submittedName>
        <fullName evidence="1">Menaquinol oxidoreductase</fullName>
    </submittedName>
</protein>
<dbReference type="InterPro" id="IPR047668">
    <property type="entry name" value="DsrJ"/>
</dbReference>
<proteinExistence type="predicted"/>
<gene>
    <name evidence="1" type="ORF">A45J_1176</name>
</gene>
<dbReference type="SUPFAM" id="SSF48695">
    <property type="entry name" value="Multiheme cytochromes"/>
    <property type="match status" value="1"/>
</dbReference>
<organism evidence="1">
    <name type="scientific">hot springs metagenome</name>
    <dbReference type="NCBI Taxonomy" id="433727"/>
    <lineage>
        <taxon>unclassified sequences</taxon>
        <taxon>metagenomes</taxon>
        <taxon>ecological metagenomes</taxon>
    </lineage>
</organism>
<dbReference type="NCBIfam" id="NF038038">
    <property type="entry name" value="cytoc_DsrJ"/>
    <property type="match status" value="1"/>
</dbReference>
<dbReference type="AlphaFoldDB" id="A0A5J4KZM4"/>
<name>A0A5J4KZM4_9ZZZZ</name>
<dbReference type="EMBL" id="BLAB01000001">
    <property type="protein sequence ID" value="GER93435.1"/>
    <property type="molecule type" value="Genomic_DNA"/>
</dbReference>
<dbReference type="InterPro" id="IPR036280">
    <property type="entry name" value="Multihaem_cyt_sf"/>
</dbReference>
<comment type="caution">
    <text evidence="1">The sequence shown here is derived from an EMBL/GenBank/DDBJ whole genome shotgun (WGS) entry which is preliminary data.</text>
</comment>
<reference evidence="1" key="1">
    <citation type="submission" date="2019-10" db="EMBL/GenBank/DDBJ databases">
        <title>Metagenomic sequencing of thiosulfate-disproportionating enrichment culture.</title>
        <authorList>
            <person name="Umezawa K."/>
            <person name="Kojima H."/>
            <person name="Fukui M."/>
        </authorList>
    </citation>
    <scope>NUCLEOTIDE SEQUENCE</scope>
    <source>
        <strain evidence="1">45J</strain>
    </source>
</reference>
<sequence>MYDGGKILVGIVIFVLFAAFPFYNNIGKVSAKPEPKLDTPVIQQLSEKKCVEPKDFMRAEHMQLLNNWRDFAIREGKRVYINSEGKEFKISLQNTCMNCHSNKKEFCDKCHNYAAVKPYCWTCHIEPKEKQL</sequence>